<reference evidence="6 7" key="1">
    <citation type="journal article" date="2018" name="Nat. Biotechnol.">
        <title>A standardized bacterial taxonomy based on genome phylogeny substantially revises the tree of life.</title>
        <authorList>
            <person name="Parks D.H."/>
            <person name="Chuvochina M."/>
            <person name="Waite D.W."/>
            <person name="Rinke C."/>
            <person name="Skarshewski A."/>
            <person name="Chaumeil P.A."/>
            <person name="Hugenholtz P."/>
        </authorList>
    </citation>
    <scope>NUCLEOTIDE SEQUENCE [LARGE SCALE GENOMIC DNA]</scope>
    <source>
        <strain evidence="6">UBA9158</strain>
    </source>
</reference>
<dbReference type="InterPro" id="IPR029058">
    <property type="entry name" value="AB_hydrolase_fold"/>
</dbReference>
<evidence type="ECO:0000256" key="3">
    <source>
        <dbReference type="ARBA" id="ARBA00022801"/>
    </source>
</evidence>
<dbReference type="STRING" id="1121937.GCA_000423125_01588"/>
<protein>
    <submittedName>
        <fullName evidence="6">Epoxide hydrolase</fullName>
    </submittedName>
</protein>
<feature type="active site" description="Nucleophile" evidence="4">
    <location>
        <position position="180"/>
    </location>
</feature>
<evidence type="ECO:0000259" key="5">
    <source>
        <dbReference type="Pfam" id="PF06441"/>
    </source>
</evidence>
<gene>
    <name evidence="6" type="ORF">DCP75_10940</name>
</gene>
<name>A0A3C1KNH0_9GAMM</name>
<dbReference type="GO" id="GO:0004301">
    <property type="term" value="F:epoxide hydrolase activity"/>
    <property type="evidence" value="ECO:0007669"/>
    <property type="project" value="TreeGrafter"/>
</dbReference>
<dbReference type="AlphaFoldDB" id="A0A3C1KNH0"/>
<keyword evidence="2" id="KW-0058">Aromatic hydrocarbons catabolism</keyword>
<dbReference type="Gene3D" id="3.40.50.1820">
    <property type="entry name" value="alpha/beta hydrolase"/>
    <property type="match status" value="1"/>
</dbReference>
<organism evidence="6 7">
    <name type="scientific">Haliea salexigens</name>
    <dbReference type="NCBI Taxonomy" id="287487"/>
    <lineage>
        <taxon>Bacteria</taxon>
        <taxon>Pseudomonadati</taxon>
        <taxon>Pseudomonadota</taxon>
        <taxon>Gammaproteobacteria</taxon>
        <taxon>Cellvibrionales</taxon>
        <taxon>Halieaceae</taxon>
        <taxon>Haliea</taxon>
    </lineage>
</organism>
<proteinExistence type="inferred from homology"/>
<dbReference type="Pfam" id="PF06441">
    <property type="entry name" value="EHN"/>
    <property type="match status" value="1"/>
</dbReference>
<accession>A0A3C1KNH0</accession>
<dbReference type="PRINTS" id="PR00412">
    <property type="entry name" value="EPOXHYDRLASE"/>
</dbReference>
<evidence type="ECO:0000256" key="2">
    <source>
        <dbReference type="ARBA" id="ARBA00022797"/>
    </source>
</evidence>
<comment type="caution">
    <text evidence="6">The sequence shown here is derived from an EMBL/GenBank/DDBJ whole genome shotgun (WGS) entry which is preliminary data.</text>
</comment>
<feature type="domain" description="Epoxide hydrolase N-terminal" evidence="5">
    <location>
        <begin position="8"/>
        <end position="111"/>
    </location>
</feature>
<feature type="active site" description="Proton acceptor" evidence="4">
    <location>
        <position position="362"/>
    </location>
</feature>
<feature type="active site" description="Proton donor" evidence="4">
    <location>
        <position position="311"/>
    </location>
</feature>
<evidence type="ECO:0000256" key="4">
    <source>
        <dbReference type="PIRSR" id="PIRSR001112-1"/>
    </source>
</evidence>
<dbReference type="InterPro" id="IPR016292">
    <property type="entry name" value="Epoxide_hydrolase"/>
</dbReference>
<dbReference type="GO" id="GO:0097176">
    <property type="term" value="P:epoxide metabolic process"/>
    <property type="evidence" value="ECO:0007669"/>
    <property type="project" value="TreeGrafter"/>
</dbReference>
<dbReference type="EMBL" id="DMND01000148">
    <property type="protein sequence ID" value="HAN28215.1"/>
    <property type="molecule type" value="Genomic_DNA"/>
</dbReference>
<evidence type="ECO:0000256" key="1">
    <source>
        <dbReference type="ARBA" id="ARBA00010088"/>
    </source>
</evidence>
<evidence type="ECO:0000313" key="7">
    <source>
        <dbReference type="Proteomes" id="UP000259273"/>
    </source>
</evidence>
<comment type="similarity">
    <text evidence="1">Belongs to the peptidase S33 family.</text>
</comment>
<dbReference type="PANTHER" id="PTHR21661">
    <property type="entry name" value="EPOXIDE HYDROLASE 1-RELATED"/>
    <property type="match status" value="1"/>
</dbReference>
<dbReference type="PANTHER" id="PTHR21661:SF35">
    <property type="entry name" value="EPOXIDE HYDROLASE"/>
    <property type="match status" value="1"/>
</dbReference>
<keyword evidence="3 6" id="KW-0378">Hydrolase</keyword>
<dbReference type="InterPro" id="IPR000639">
    <property type="entry name" value="Epox_hydrolase-like"/>
</dbReference>
<evidence type="ECO:0000313" key="6">
    <source>
        <dbReference type="EMBL" id="HAN28215.1"/>
    </source>
</evidence>
<dbReference type="InterPro" id="IPR010497">
    <property type="entry name" value="Epoxide_hydro_N"/>
</dbReference>
<sequence>MSDTTVLPFTVDISDADLEDLQRRLSTTRWPDKETCDDWSQGIPLAYTQELAGYWAREYDWRRCEAELNRWPQFRTRLDGIDIHFLHCRSPHADALPLIISHGWPGSVLEFRHIIDALVDPVAHGGSAADAFHVVIPSLPGYGFSGKPTGTGTSVERIGRMWGELMARLGYSRYVAQGGDWGSMITQSIGQTETDHCAGIHITMPIVTPDPETMNDLTPNEQAALEAMTFYAQWDSGYSKQQSTRPQTLGYGLADSPVGQMAWVVEKFHAWTDCERDGIKHPEHVINRDELLDNVMLYWLNNTGASSARLYWESFNAPSMQPIAMPTGCSIFPKEIFRSSRRWAEQRFQNLIHWNELPQGGHFAALEQPDVLVNELRTCFRSLR</sequence>
<dbReference type="Proteomes" id="UP000259273">
    <property type="component" value="Unassembled WGS sequence"/>
</dbReference>
<dbReference type="SUPFAM" id="SSF53474">
    <property type="entry name" value="alpha/beta-Hydrolases"/>
    <property type="match status" value="1"/>
</dbReference>
<dbReference type="PIRSF" id="PIRSF001112">
    <property type="entry name" value="Epoxide_hydrolase"/>
    <property type="match status" value="1"/>
</dbReference>